<dbReference type="PANTHER" id="PTHR13696:SF99">
    <property type="entry name" value="COBYRINIC ACID AC-DIAMIDE SYNTHASE"/>
    <property type="match status" value="1"/>
</dbReference>
<dbReference type="InterPro" id="IPR025669">
    <property type="entry name" value="AAA_dom"/>
</dbReference>
<accession>A0A7X8C5U3</accession>
<feature type="domain" description="AAA" evidence="1">
    <location>
        <begin position="125"/>
        <end position="291"/>
    </location>
</feature>
<dbReference type="Proteomes" id="UP000541058">
    <property type="component" value="Unassembled WGS sequence"/>
</dbReference>
<comment type="caution">
    <text evidence="2">The sequence shown here is derived from an EMBL/GenBank/DDBJ whole genome shotgun (WGS) entry which is preliminary data.</text>
</comment>
<name>A0A7X8C5U3_9LACT</name>
<dbReference type="InterPro" id="IPR050678">
    <property type="entry name" value="DNA_Partitioning_ATPase"/>
</dbReference>
<protein>
    <submittedName>
        <fullName evidence="2">AAA family ATPase</fullName>
    </submittedName>
</protein>
<dbReference type="InterPro" id="IPR027417">
    <property type="entry name" value="P-loop_NTPase"/>
</dbReference>
<organism evidence="2 3">
    <name type="scientific">Globicatella sulfidifaciens</name>
    <dbReference type="NCBI Taxonomy" id="136093"/>
    <lineage>
        <taxon>Bacteria</taxon>
        <taxon>Bacillati</taxon>
        <taxon>Bacillota</taxon>
        <taxon>Bacilli</taxon>
        <taxon>Lactobacillales</taxon>
        <taxon>Aerococcaceae</taxon>
        <taxon>Globicatella</taxon>
    </lineage>
</organism>
<evidence type="ECO:0000313" key="3">
    <source>
        <dbReference type="Proteomes" id="UP000541058"/>
    </source>
</evidence>
<dbReference type="AlphaFoldDB" id="A0A7X8C5U3"/>
<dbReference type="RefSeq" id="WP_276649829.1">
    <property type="nucleotide sequence ID" value="NZ_JAAYSM010000389.1"/>
</dbReference>
<evidence type="ECO:0000259" key="1">
    <source>
        <dbReference type="Pfam" id="PF13614"/>
    </source>
</evidence>
<dbReference type="EMBL" id="JAAYSM010000389">
    <property type="protein sequence ID" value="NLJ19339.1"/>
    <property type="molecule type" value="Genomic_DNA"/>
</dbReference>
<reference evidence="2 3" key="1">
    <citation type="journal article" date="2020" name="Biotechnol. Biofuels">
        <title>New insights from the biogas microbiome by comprehensive genome-resolved metagenomics of nearly 1600 species originating from multiple anaerobic digesters.</title>
        <authorList>
            <person name="Campanaro S."/>
            <person name="Treu L."/>
            <person name="Rodriguez-R L.M."/>
            <person name="Kovalovszki A."/>
            <person name="Ziels R.M."/>
            <person name="Maus I."/>
            <person name="Zhu X."/>
            <person name="Kougias P.G."/>
            <person name="Basile A."/>
            <person name="Luo G."/>
            <person name="Schluter A."/>
            <person name="Konstantinidis K.T."/>
            <person name="Angelidaki I."/>
        </authorList>
    </citation>
    <scope>NUCLEOTIDE SEQUENCE [LARGE SCALE GENOMIC DNA]</scope>
    <source>
        <strain evidence="2">AS23ysBPME_34</strain>
    </source>
</reference>
<dbReference type="PANTHER" id="PTHR13696">
    <property type="entry name" value="P-LOOP CONTAINING NUCLEOSIDE TRIPHOSPHATE HYDROLASE"/>
    <property type="match status" value="1"/>
</dbReference>
<dbReference type="Gene3D" id="3.40.50.10850">
    <property type="entry name" value="Ntrc-like two-domain protein"/>
    <property type="match status" value="1"/>
</dbReference>
<proteinExistence type="predicted"/>
<dbReference type="SUPFAM" id="SSF52540">
    <property type="entry name" value="P-loop containing nucleoside triphosphate hydrolases"/>
    <property type="match status" value="1"/>
</dbReference>
<dbReference type="Gene3D" id="3.40.50.300">
    <property type="entry name" value="P-loop containing nucleotide triphosphate hydrolases"/>
    <property type="match status" value="1"/>
</dbReference>
<evidence type="ECO:0000313" key="2">
    <source>
        <dbReference type="EMBL" id="NLJ19339.1"/>
    </source>
</evidence>
<gene>
    <name evidence="2" type="ORF">GX355_10835</name>
</gene>
<dbReference type="Pfam" id="PF13614">
    <property type="entry name" value="AAA_31"/>
    <property type="match status" value="1"/>
</dbReference>
<sequence>MKKISMIVADEDHIYIESFAQYIRNSEYSTRFDIKLFSKQEAITQFYQAGEKSNILLATSNILPQDLTDEMFDQVIYLSENEEHHNSKHHLKKYQPLSQLISEVLRLYYESGDTMPKRNSQNDSTKIITTYSAAGGTGKTVTAYTMARELAHQGHSVIYLNFELMNSIPLLFNLTDQATSSPLLYYIKTDAEQLQEQLETYTRTDKETNIDFFNFVPSAEEMEDLESEEIELLIQALVETNRYNYIVIDLDSVINRRTLKSLKLSDHIYWLLNYDMYSFHKTSYLFEELHALLNDAHLKERVSFVLNRYTGQLEPKFETFSINIDGYLPYVPEWKVLTSVEQLLAKPVFNQHIQDLLAQLNKLEQGVILNDA</sequence>